<feature type="compositionally biased region" description="Acidic residues" evidence="1">
    <location>
        <begin position="1882"/>
        <end position="1894"/>
    </location>
</feature>
<reference evidence="3 4" key="1">
    <citation type="submission" date="2024-02" db="EMBL/GenBank/DDBJ databases">
        <authorList>
            <person name="Chen Y."/>
            <person name="Shah S."/>
            <person name="Dougan E. K."/>
            <person name="Thang M."/>
            <person name="Chan C."/>
        </authorList>
    </citation>
    <scope>NUCLEOTIDE SEQUENCE [LARGE SCALE GENOMIC DNA]</scope>
</reference>
<feature type="compositionally biased region" description="Low complexity" evidence="1">
    <location>
        <begin position="1379"/>
        <end position="1392"/>
    </location>
</feature>
<feature type="region of interest" description="Disordered" evidence="1">
    <location>
        <begin position="622"/>
        <end position="675"/>
    </location>
</feature>
<dbReference type="Proteomes" id="UP001642484">
    <property type="component" value="Unassembled WGS sequence"/>
</dbReference>
<dbReference type="Pfam" id="PF07727">
    <property type="entry name" value="RVT_2"/>
    <property type="match status" value="1"/>
</dbReference>
<feature type="region of interest" description="Disordered" evidence="1">
    <location>
        <begin position="785"/>
        <end position="808"/>
    </location>
</feature>
<dbReference type="PROSITE" id="PS50994">
    <property type="entry name" value="INTEGRASE"/>
    <property type="match status" value="1"/>
</dbReference>
<feature type="region of interest" description="Disordered" evidence="1">
    <location>
        <begin position="990"/>
        <end position="1021"/>
    </location>
</feature>
<feature type="region of interest" description="Disordered" evidence="1">
    <location>
        <begin position="1877"/>
        <end position="2021"/>
    </location>
</feature>
<feature type="compositionally biased region" description="Basic residues" evidence="1">
    <location>
        <begin position="380"/>
        <end position="397"/>
    </location>
</feature>
<feature type="compositionally biased region" description="Low complexity" evidence="1">
    <location>
        <begin position="622"/>
        <end position="632"/>
    </location>
</feature>
<comment type="caution">
    <text evidence="3">The sequence shown here is derived from an EMBL/GenBank/DDBJ whole genome shotgun (WGS) entry which is preliminary data.</text>
</comment>
<proteinExistence type="predicted"/>
<evidence type="ECO:0000256" key="1">
    <source>
        <dbReference type="SAM" id="MobiDB-lite"/>
    </source>
</evidence>
<gene>
    <name evidence="3" type="ORF">CCMP2556_LOCUS21826</name>
</gene>
<sequence length="2695" mass="301078">MAYAGSILTDRHGVPQYSGEAELFEEYEERAWDLFHGREGQDALQIATPVHLRAGLSGAAYESVRKLEHPKLKTKTSEGKPTDAGMKLFIQTLKDSIAAELPVKTSELFFQAFYSPNVWRKNNETMQQYIVRREQDFRRLEENATGTSVPEQIRAMMLLCFGGLDPKEQTSILSSCNNTYEFQKIAHAMRIQYPNSAGKPVIRRDYLGARSSGQPLQSQHFRAKWRGRLDHKTRQVLAVEDEPDFTPADEDAYYEDDEEYQVADDEEAFQGYSDDELMDALLSEFPDFEEDPHVAEAFATVAQHRFNKKKKFGGRPTPSSSPTTSAGQQLGFTAKGEMSFSEKARDQRRTAVKFLKSVTPCTVCHQKGHWAGDAECPASRKGKGKGKGKPSAKKKPQKVATTLFVSHGHEPEDNPAEETALCAEAEPQECYISEPVTAPEDNDPAQNSYDPAGFFVPEIESLPDTSYGMYLLAHYTMNSKKVAEVSRVKIDYGNQPVKRRSKVAFSHVCDESEEDEGESLMTLHCPKLCEHSSYTGGSERKYHRGANGHTRHVTCKESECNKTVIVGHRKEAVELWGYFIQILMCTKWGQEARSAGLFRRVGQVRDEYDQEVRRDKALTMAPSAPAAASIARRTTRKTAGPIPDSPHDDGWSLCDGASGGYPSPSSPSSNATSAPRVAKIVRATRQRVWLYGIMIAPDVDLPPLPELASEDMDILQPLPHDEEQINDGGPFQGHYFRDVAESLASEGYCKSVMGHVLRNEPSGPEIFRFAFYLYGRLRLVKASAERMTKPSKEEGEAKGKRSTDPDDMKAVRKILAPLQYDIDDGNTVNVHECEVMMVSPDEESYALSAEDPPGLAILDSGCTRTMHGKSWAEQMEKELVSRGLSSSKRVKNQIFRGIGGKIESKHVRVFPVGIYKVHGEIHSAETPGNTPLLLSRPFMEELGAVINLADQTISFLKVNVHNKPLLKTAKGHLALNLLDFNEEKLDEFVSDDEDQHGTESTTAQHHVQHPPGLAEEASPTEEEIRAFEKEVLADYDYPRDYGGQNPDDVHDHEDWTASLREDVKEYLDPDGNSHDCHFVCEDESLFASIAKDEYITRKTTNKKWKRICGMEAALQGEDFLHRRAIQGQPHKVPRRPPSGRVWLKQLFAGQMGLTMMAVLLGLTCGVPLDFTANEWDATTSKGRKQLHHDLIQEDPYLLVITHPCGPWGNWSRFNLAKGGTAAVTIEHLRAEGREVLKTVNKTVKDRIKAQRHVFLEQPLGSQSLEEPEMADVRRLLDEGSLMFIKVDGCMVGYKDSESGLPHKKPSYYVTSLVSAETLFSTCHCDGSHQHEILEGANKFGSRTAQASVWPHQLNEMVITAMLQQREIETTAFRGVHEAFPAEAPSTPASAPQQKRRKPRRGKQAILMDQFAAPPVYIRPQALPELLDEDPDVPEDEDAPPLEDQEYRAHVAAGLDPALSISEAQRRQEWLQVNPELRRVLRVLHVNFGHPTNTTLLRILRRQQARPEALRAAALLSCDSCGESIRRRRPKPVRLPGDYTFNAHLSLDVFYCRDAENKQFSFLNIIDEGTSFQVVTCLGESQGPPASRAVLRHFLTAWSSWAGLPRSIQVDRGREFLAHFADYLKQFGVEQEVMPLEAPWKQGKVEKAGGIWKELMKKVVHESQITGLQDMIIATAIVTQIRNAHPRANGYAPNQWVLGIPEVRIPGSLRIDDDQERLELLEAADNPQSAMARNLALRETARICQIKLDTDSRVRRALLHQSTPTRGPFPIGAYVYFLRQQQGADSRGFKWYGPARVIGVEMRNQKRGQEDEIPTGGGQPHSYWVRYGPSVVLVTGEQLRFASEDELVAAHVVPQSVLEPEYTKGARNYVDLRHHAIPMIEPGPDEQEQLEDEELHEPHQSGPIPLPLPAAAAESPSLPSGIKRAEAIGSTDPISPTRSTRPRTGPSPTDHSSGALPPVPEDDDLEEPVPGHSFTHVPETPPVQSAGQGHGDLQHAMQTPDRLDGHPLPPQPGPVRASRGHTLQGPYYVEDGTPNVFPDLNTAVRNLRLLRMAGDISNDSETEDDEAIDDVSHHNLKNDVLQNDSYLTGAAVRTEVNIFELPPEDRLKFDAAMAKEWASWQKFSAVEVLTEEQVEALPGDTKIIGTRWVHVDKNKKPRLLAAAMSKKTKKTKEQIQKEFPFEAKSRIVVQGHQEEETGIRSDSPTASLLAFNLICSISVLQGWPLVACDASTAYLQSKGISRLLILRPPRPPPPGILPTDLLRAKGSIYGTRDAGRSWWKKLFNAVKAQGWKMSSIEQALFYLFVDGSLSGIMASHVDDLFCTGTGEKFFETIKILEKEIHLKVKQDDFRFCGKNVKRVDGRIELDQFDAIESIEYIVLKKERRTTPNAPLTEEEKSEFRGLIGSMGWVTRQTRPDLLVNVSLASQTMGKPTIQNIIDLNKAVKMMKETSEAKYIFNPNERLTWDNVIVCVFADSSFANVEMKSQCGYIIGLTIPEIASGEEVPLLLLETYSGSIKRVCRSTLAAEANAFLMGSEAGDYVRSLILEMKHPELSLSDIEKEMARPLMIAITDAKSLESTITKDAGQPTDKRVKILVSQVKEILGYTNYDDHNEQAIWCDTAQMLADVLTKAGCEREPILQAMATSMWRLRPSEEAFARKMAIRAGRHRRKAVKRSETDAASKAKEGSETSMQDKHSR</sequence>
<dbReference type="InterPro" id="IPR036397">
    <property type="entry name" value="RNaseH_sf"/>
</dbReference>
<protein>
    <recommendedName>
        <fullName evidence="2">Integrase catalytic domain-containing protein</fullName>
    </recommendedName>
</protein>
<evidence type="ECO:0000313" key="3">
    <source>
        <dbReference type="EMBL" id="CAK9040545.1"/>
    </source>
</evidence>
<dbReference type="SUPFAM" id="SSF53098">
    <property type="entry name" value="Ribonuclease H-like"/>
    <property type="match status" value="1"/>
</dbReference>
<feature type="compositionally biased region" description="Low complexity" evidence="1">
    <location>
        <begin position="316"/>
        <end position="325"/>
    </location>
</feature>
<feature type="compositionally biased region" description="Basic residues" evidence="1">
    <location>
        <begin position="1393"/>
        <end position="1402"/>
    </location>
</feature>
<dbReference type="InterPro" id="IPR021109">
    <property type="entry name" value="Peptidase_aspartic_dom_sf"/>
</dbReference>
<feature type="region of interest" description="Disordered" evidence="1">
    <location>
        <begin position="372"/>
        <end position="398"/>
    </location>
</feature>
<dbReference type="InterPro" id="IPR013103">
    <property type="entry name" value="RVT_2"/>
</dbReference>
<dbReference type="Gene3D" id="3.30.420.10">
    <property type="entry name" value="Ribonuclease H-like superfamily/Ribonuclease H"/>
    <property type="match status" value="1"/>
</dbReference>
<evidence type="ECO:0000313" key="4">
    <source>
        <dbReference type="Proteomes" id="UP001642484"/>
    </source>
</evidence>
<feature type="region of interest" description="Disordered" evidence="1">
    <location>
        <begin position="309"/>
        <end position="330"/>
    </location>
</feature>
<name>A0ABP0LN14_9DINO</name>
<accession>A0ABP0LN14</accession>
<organism evidence="3 4">
    <name type="scientific">Durusdinium trenchii</name>
    <dbReference type="NCBI Taxonomy" id="1381693"/>
    <lineage>
        <taxon>Eukaryota</taxon>
        <taxon>Sar</taxon>
        <taxon>Alveolata</taxon>
        <taxon>Dinophyceae</taxon>
        <taxon>Suessiales</taxon>
        <taxon>Symbiodiniaceae</taxon>
        <taxon>Durusdinium</taxon>
    </lineage>
</organism>
<dbReference type="Gene3D" id="2.40.70.10">
    <property type="entry name" value="Acid Proteases"/>
    <property type="match status" value="1"/>
</dbReference>
<dbReference type="EMBL" id="CAXAMN010013336">
    <property type="protein sequence ID" value="CAK9040545.1"/>
    <property type="molecule type" value="Genomic_DNA"/>
</dbReference>
<feature type="domain" description="Integrase catalytic" evidence="2">
    <location>
        <begin position="1527"/>
        <end position="1700"/>
    </location>
</feature>
<dbReference type="InterPro" id="IPR001584">
    <property type="entry name" value="Integrase_cat-core"/>
</dbReference>
<dbReference type="InterPro" id="IPR012337">
    <property type="entry name" value="RNaseH-like_sf"/>
</dbReference>
<feature type="compositionally biased region" description="Basic and acidic residues" evidence="1">
    <location>
        <begin position="2671"/>
        <end position="2695"/>
    </location>
</feature>
<keyword evidence="4" id="KW-1185">Reference proteome</keyword>
<evidence type="ECO:0000259" key="2">
    <source>
        <dbReference type="PROSITE" id="PS50994"/>
    </source>
</evidence>
<feature type="region of interest" description="Disordered" evidence="1">
    <location>
        <begin position="2664"/>
        <end position="2695"/>
    </location>
</feature>
<feature type="compositionally biased region" description="Low complexity" evidence="1">
    <location>
        <begin position="1908"/>
        <end position="1919"/>
    </location>
</feature>
<feature type="region of interest" description="Disordered" evidence="1">
    <location>
        <begin position="1379"/>
        <end position="1402"/>
    </location>
</feature>
<feature type="compositionally biased region" description="Low complexity" evidence="1">
    <location>
        <begin position="660"/>
        <end position="675"/>
    </location>
</feature>